<evidence type="ECO:0000256" key="1">
    <source>
        <dbReference type="PROSITE-ProRule" id="PRU00325"/>
    </source>
</evidence>
<keyword evidence="1" id="KW-0479">Metal-binding</keyword>
<feature type="region of interest" description="Disordered" evidence="2">
    <location>
        <begin position="547"/>
        <end position="640"/>
    </location>
</feature>
<dbReference type="PROSITE" id="PS50966">
    <property type="entry name" value="ZF_SWIM"/>
    <property type="match status" value="1"/>
</dbReference>
<gene>
    <name evidence="4" type="primary">RPL15</name>
    <name evidence="4" type="ORF">SPIL2461_LOCUS5641</name>
</gene>
<organism evidence="4 5">
    <name type="scientific">Symbiodinium pilosum</name>
    <name type="common">Dinoflagellate</name>
    <dbReference type="NCBI Taxonomy" id="2952"/>
    <lineage>
        <taxon>Eukaryota</taxon>
        <taxon>Sar</taxon>
        <taxon>Alveolata</taxon>
        <taxon>Dinophyceae</taxon>
        <taxon>Suessiales</taxon>
        <taxon>Symbiodiniaceae</taxon>
        <taxon>Symbiodinium</taxon>
    </lineage>
</organism>
<feature type="non-terminal residue" evidence="4">
    <location>
        <position position="1"/>
    </location>
</feature>
<keyword evidence="5" id="KW-1185">Reference proteome</keyword>
<dbReference type="Proteomes" id="UP000649617">
    <property type="component" value="Unassembled WGS sequence"/>
</dbReference>
<keyword evidence="1" id="KW-0862">Zinc</keyword>
<evidence type="ECO:0000313" key="4">
    <source>
        <dbReference type="EMBL" id="CAE7264198.1"/>
    </source>
</evidence>
<dbReference type="InterPro" id="IPR007527">
    <property type="entry name" value="Znf_SWIM"/>
</dbReference>
<feature type="domain" description="SWIM-type" evidence="3">
    <location>
        <begin position="1289"/>
        <end position="1326"/>
    </location>
</feature>
<sequence>MDNQQGVAGLSDPSGLLPREQDGHLEFESAVDALLAIREQNWEVLWERLRASVEEYTRQQIVAADAVRLASPVWRTTFFPLAVLFEAWSRTSGLPTVFYVDSFYSLVGSLLSKHVSYDAAGFPVRARFWACGTASPGSGKSPALDPLKEALMEVLREMPDLAPGVAADGFHVQPVGTHAAAVDRLRSTGGYQFIGAGEGGGAVPWETAVDRQARRRSMAEAPALAPEDDKTNVSVIILQQQALFSTWWARAEDSCSIGLAGRFVFSFASAGEPGPPDTAQFGNYVAIPVVKAVFRLVLQHLGPQAPLPTDSPLLSWATDESGQAAVYRYRLLCSDLTRTLPVQEPFASCLNKNGYWLACVGFWNSVLGQIWRGAVAEDRDMEVAIQPTITDECLKLSMDFFTFRFLYGAAVLSADIRCKTWMKRTASSGADRERWNSTALLLVKASCGVSITPAVAQRAGPMFRGLAATRGSEAHRLAAEAYCDALDYLHRRGFGVKMDLSDDLLPTFVKRHYLLLPESCKRHLQHGGVPAMHFGLHVPLAQVDTSSNACPRQEQQTGCSPEQLVPCDARPEDARHDREQRQEERTSVPNRTVPSETPGHQIKAQANSSAAVGESPSQFEAVRSSRETGESDAEEKAPADKKVWSTVYEGRPNTSIDSYSHLREEVERILGERKDPGVYTFVDRGVKKLTRSLRATCKQDACVSCTRQISAAFRFCQGAATLHVRVCGEHGQLQKPKGGHLWNAAEDFAIKTRMTAGTGYTSDKVREALKKAGLPLRCTPRQLNQFVTRKNSAAGTQQVQKPRLIVCGELETAAAAYLLSDSSRWNEHPLDRLLVLPTPVFSDDRVCAVWTCPGMLRRAQAAQGKVVKLAIDGKQSVLSNGYTIATLSFLVCSEHVSLTRDARKRAASRPKVHTLTQEPFAQALMNTESEPNVSQFLSTATQVANQHCGLDLAHQVWQLHKDYAKGLEASRSEEPTERVAAQSRQLGRASQKDSVFQELERVIKLSRALPTIVLFDVVWSRTFAWLETVSKKATTYLQTTYFQRTPVAGLRKQFHVGEPVGGHDTCWFAGFWAGVTGTYPGTGSGTQTLESFHSYWQSKIKSQVRTHPTKIFEAMQQLYTEDWCNKFEWSAERSFRTWPDKPAEDLLNSDSLRTAGRSPAVDFWSNREPKLSGQRNYFKLWRRTDKETQATQSRDGVTTLWVLQARKVRGVMPADAPISQETAETIADLLCQDGDKLAKRLRQCGILEVAKDPKNAGAAKERLNLGKLEHFLDGHCVVLQGHLADSLWPRVRRRLQQPLPTTLCTCLEFLLHADCEHIVYIKAVEEQSGAVDLRSIPVLKPKEKKTTDGGLAALAQKLKYCQEIFV</sequence>
<protein>
    <submittedName>
        <fullName evidence="4">RPL15 protein</fullName>
    </submittedName>
</protein>
<feature type="compositionally biased region" description="Polar residues" evidence="2">
    <location>
        <begin position="604"/>
        <end position="618"/>
    </location>
</feature>
<comment type="caution">
    <text evidence="4">The sequence shown here is derived from an EMBL/GenBank/DDBJ whole genome shotgun (WGS) entry which is preliminary data.</text>
</comment>
<keyword evidence="1" id="KW-0863">Zinc-finger</keyword>
<feature type="compositionally biased region" description="Polar residues" evidence="2">
    <location>
        <begin position="547"/>
        <end position="560"/>
    </location>
</feature>
<dbReference type="GO" id="GO:0008270">
    <property type="term" value="F:zinc ion binding"/>
    <property type="evidence" value="ECO:0007669"/>
    <property type="project" value="UniProtKB-KW"/>
</dbReference>
<dbReference type="EMBL" id="CAJNIZ010008107">
    <property type="protein sequence ID" value="CAE7264198.1"/>
    <property type="molecule type" value="Genomic_DNA"/>
</dbReference>
<name>A0A812MGD5_SYMPI</name>
<feature type="compositionally biased region" description="Basic and acidic residues" evidence="2">
    <location>
        <begin position="569"/>
        <end position="586"/>
    </location>
</feature>
<accession>A0A812MGD5</accession>
<evidence type="ECO:0000313" key="5">
    <source>
        <dbReference type="Proteomes" id="UP000649617"/>
    </source>
</evidence>
<dbReference type="OrthoDB" id="418700at2759"/>
<feature type="compositionally biased region" description="Basic and acidic residues" evidence="2">
    <location>
        <begin position="623"/>
        <end position="640"/>
    </location>
</feature>
<evidence type="ECO:0000259" key="3">
    <source>
        <dbReference type="PROSITE" id="PS50966"/>
    </source>
</evidence>
<reference evidence="4" key="1">
    <citation type="submission" date="2021-02" db="EMBL/GenBank/DDBJ databases">
        <authorList>
            <person name="Dougan E. K."/>
            <person name="Rhodes N."/>
            <person name="Thang M."/>
            <person name="Chan C."/>
        </authorList>
    </citation>
    <scope>NUCLEOTIDE SEQUENCE</scope>
</reference>
<evidence type="ECO:0000256" key="2">
    <source>
        <dbReference type="SAM" id="MobiDB-lite"/>
    </source>
</evidence>
<proteinExistence type="predicted"/>